<dbReference type="SMART" id="SM00530">
    <property type="entry name" value="HTH_XRE"/>
    <property type="match status" value="1"/>
</dbReference>
<dbReference type="STRING" id="108003.B1C78_08875"/>
<evidence type="ECO:0000313" key="2">
    <source>
        <dbReference type="EMBL" id="OOG24353.1"/>
    </source>
</evidence>
<dbReference type="SUPFAM" id="SSF47413">
    <property type="entry name" value="lambda repressor-like DNA-binding domains"/>
    <property type="match status" value="1"/>
</dbReference>
<dbReference type="GO" id="GO:0003677">
    <property type="term" value="F:DNA binding"/>
    <property type="evidence" value="ECO:0007669"/>
    <property type="project" value="InterPro"/>
</dbReference>
<dbReference type="PROSITE" id="PS50943">
    <property type="entry name" value="HTH_CROC1"/>
    <property type="match status" value="1"/>
</dbReference>
<dbReference type="Proteomes" id="UP000189462">
    <property type="component" value="Unassembled WGS sequence"/>
</dbReference>
<dbReference type="AlphaFoldDB" id="A0A1V3NHD8"/>
<dbReference type="Gene3D" id="1.10.260.40">
    <property type="entry name" value="lambda repressor-like DNA-binding domains"/>
    <property type="match status" value="1"/>
</dbReference>
<dbReference type="EMBL" id="MVBK01000048">
    <property type="protein sequence ID" value="OOG24353.1"/>
    <property type="molecule type" value="Genomic_DNA"/>
</dbReference>
<keyword evidence="3" id="KW-1185">Reference proteome</keyword>
<name>A0A1V3NHD8_9GAMM</name>
<feature type="domain" description="HTH cro/C1-type" evidence="1">
    <location>
        <begin position="7"/>
        <end position="61"/>
    </location>
</feature>
<sequence length="319" mass="36336">MRTRSTLKKKRLEAGMTQAQVAKAMGMSQPNYQRWEAGSAPIPKSKLKKLARVLKTSAEEILGKKRAFDLFGTDDTVGDDRKYFGEVAVHFAAGGPLLLPISEAERSSLYRQIQGGSAFIIAESLDNRLVYIRREAVSDVYFSSEAYDTYGPEEYTGHLGVLPDDDFWQIVEHMDFPDSLDGEVDEERIDAVLRQVRLTDEDLDQLVASREVAAEDRDDVKKEAAQTTRELFDRATQILWQLSSGKLRFECVGESRVVFEALSAIEIDPDDMDDVIYLPIEDYHRTVMIRKPEIHYISIPKHIYKQGWIEYAEEELDTA</sequence>
<dbReference type="InterPro" id="IPR010982">
    <property type="entry name" value="Lambda_DNA-bd_dom_sf"/>
</dbReference>
<protein>
    <recommendedName>
        <fullName evidence="1">HTH cro/C1-type domain-containing protein</fullName>
    </recommendedName>
</protein>
<dbReference type="CDD" id="cd00093">
    <property type="entry name" value="HTH_XRE"/>
    <property type="match status" value="1"/>
</dbReference>
<organism evidence="2 3">
    <name type="scientific">Thioalkalivibrio denitrificans</name>
    <dbReference type="NCBI Taxonomy" id="108003"/>
    <lineage>
        <taxon>Bacteria</taxon>
        <taxon>Pseudomonadati</taxon>
        <taxon>Pseudomonadota</taxon>
        <taxon>Gammaproteobacteria</taxon>
        <taxon>Chromatiales</taxon>
        <taxon>Ectothiorhodospiraceae</taxon>
        <taxon>Thioalkalivibrio</taxon>
    </lineage>
</organism>
<dbReference type="InterPro" id="IPR001387">
    <property type="entry name" value="Cro/C1-type_HTH"/>
</dbReference>
<dbReference type="Pfam" id="PF01381">
    <property type="entry name" value="HTH_3"/>
    <property type="match status" value="1"/>
</dbReference>
<gene>
    <name evidence="2" type="ORF">B1C78_08875</name>
</gene>
<proteinExistence type="predicted"/>
<evidence type="ECO:0000259" key="1">
    <source>
        <dbReference type="PROSITE" id="PS50943"/>
    </source>
</evidence>
<accession>A0A1V3NHD8</accession>
<reference evidence="2 3" key="1">
    <citation type="submission" date="2017-02" db="EMBL/GenBank/DDBJ databases">
        <title>Genomic diversity within the haloalkaliphilic genus Thioalkalivibrio.</title>
        <authorList>
            <person name="Ahn A.-C."/>
            <person name="Meier-Kolthoff J."/>
            <person name="Overmars L."/>
            <person name="Richter M."/>
            <person name="Woyke T."/>
            <person name="Sorokin D.Y."/>
            <person name="Muyzer G."/>
        </authorList>
    </citation>
    <scope>NUCLEOTIDE SEQUENCE [LARGE SCALE GENOMIC DNA]</scope>
    <source>
        <strain evidence="2 3">ALJD</strain>
    </source>
</reference>
<dbReference type="RefSeq" id="WP_175628265.1">
    <property type="nucleotide sequence ID" value="NZ_MVBK01000048.1"/>
</dbReference>
<evidence type="ECO:0000313" key="3">
    <source>
        <dbReference type="Proteomes" id="UP000189462"/>
    </source>
</evidence>
<comment type="caution">
    <text evidence="2">The sequence shown here is derived from an EMBL/GenBank/DDBJ whole genome shotgun (WGS) entry which is preliminary data.</text>
</comment>